<evidence type="ECO:0000313" key="2">
    <source>
        <dbReference type="Proteomes" id="UP001348098"/>
    </source>
</evidence>
<gene>
    <name evidence="1" type="ORF">U3653_12200</name>
</gene>
<dbReference type="Proteomes" id="UP001348098">
    <property type="component" value="Unassembled WGS sequence"/>
</dbReference>
<accession>A0ABU6ATI5</accession>
<sequence length="104" mass="11291">MAIEVVSASTMTSDETTHMARCVGGDRWVVSWLPGRTLTGRQAVTAMTIASTVACSPIPSTAEWALLDGLALELGLTANEAVFMVAEENHDYRKTARPRRRVLD</sequence>
<keyword evidence="2" id="KW-1185">Reference proteome</keyword>
<protein>
    <submittedName>
        <fullName evidence="1">Uncharacterized protein</fullName>
    </submittedName>
</protein>
<proteinExistence type="predicted"/>
<comment type="caution">
    <text evidence="1">The sequence shown here is derived from an EMBL/GenBank/DDBJ whole genome shotgun (WGS) entry which is preliminary data.</text>
</comment>
<dbReference type="EMBL" id="JAYKYQ010000004">
    <property type="protein sequence ID" value="MEB3510782.1"/>
    <property type="molecule type" value="Genomic_DNA"/>
</dbReference>
<name>A0ABU6ATI5_9NOCA</name>
<evidence type="ECO:0000313" key="1">
    <source>
        <dbReference type="EMBL" id="MEB3510782.1"/>
    </source>
</evidence>
<dbReference type="RefSeq" id="WP_067808803.1">
    <property type="nucleotide sequence ID" value="NZ_JAYESH010000005.1"/>
</dbReference>
<organism evidence="1 2">
    <name type="scientific">Nocardia implantans</name>
    <dbReference type="NCBI Taxonomy" id="3108168"/>
    <lineage>
        <taxon>Bacteria</taxon>
        <taxon>Bacillati</taxon>
        <taxon>Actinomycetota</taxon>
        <taxon>Actinomycetes</taxon>
        <taxon>Mycobacteriales</taxon>
        <taxon>Nocardiaceae</taxon>
        <taxon>Nocardia</taxon>
    </lineage>
</organism>
<reference evidence="1 2" key="1">
    <citation type="submission" date="2023-12" db="EMBL/GenBank/DDBJ databases">
        <title>novel species in genus Nocarida.</title>
        <authorList>
            <person name="Li Z."/>
        </authorList>
    </citation>
    <scope>NUCLEOTIDE SEQUENCE [LARGE SCALE GENOMIC DNA]</scope>
    <source>
        <strain evidence="1 2">CDC186</strain>
    </source>
</reference>
<dbReference type="GeneID" id="96239852"/>